<feature type="region of interest" description="Disordered" evidence="1">
    <location>
        <begin position="141"/>
        <end position="174"/>
    </location>
</feature>
<proteinExistence type="predicted"/>
<dbReference type="KEGG" id="mtun:MTUNDRAET4_3707"/>
<organism evidence="2 3">
    <name type="scientific">Methylocella tundrae</name>
    <dbReference type="NCBI Taxonomy" id="227605"/>
    <lineage>
        <taxon>Bacteria</taxon>
        <taxon>Pseudomonadati</taxon>
        <taxon>Pseudomonadota</taxon>
        <taxon>Alphaproteobacteria</taxon>
        <taxon>Hyphomicrobiales</taxon>
        <taxon>Beijerinckiaceae</taxon>
        <taxon>Methylocella</taxon>
    </lineage>
</organism>
<feature type="compositionally biased region" description="Basic and acidic residues" evidence="1">
    <location>
        <begin position="153"/>
        <end position="174"/>
    </location>
</feature>
<dbReference type="EMBL" id="LR536450">
    <property type="protein sequence ID" value="VFU10594.1"/>
    <property type="molecule type" value="Genomic_DNA"/>
</dbReference>
<evidence type="ECO:0008006" key="4">
    <source>
        <dbReference type="Google" id="ProtNLM"/>
    </source>
</evidence>
<dbReference type="Gene3D" id="2.60.40.1880">
    <property type="entry name" value="Invasion associated locus B (IalB) protein"/>
    <property type="match status" value="1"/>
</dbReference>
<gene>
    <name evidence="2" type="ORF">MTUNDRAET4_3707</name>
</gene>
<accession>A0A4U8Z515</accession>
<evidence type="ECO:0000313" key="2">
    <source>
        <dbReference type="EMBL" id="VFU10594.1"/>
    </source>
</evidence>
<sequence length="268" mass="28328">MGLGLPIDEPLLTETARQNQMRRFRFPASATAKYWLASGAGLPITPILTLRLTMRKTLILAISALLGSCAAAIAETRATTAPPAPAAPPAPTATTFGQWTLRCGVDPGSGERACEVDSAIVLPGQTGPIAQVAFGRLVKQAEKQAKNQQAPDKTADNDKPADKATPDKDAKSEEKTTRLIILVPVNVTIAPGVEVVADAAKPHLNIPFKTCIQAACFAQLELTAEQMQAFRGQTKPGQITFTDPSGKPVPVELSFKGLDQALDALAKR</sequence>
<evidence type="ECO:0000313" key="3">
    <source>
        <dbReference type="Proteomes" id="UP000294360"/>
    </source>
</evidence>
<dbReference type="Proteomes" id="UP000294360">
    <property type="component" value="Chromosome"/>
</dbReference>
<dbReference type="InterPro" id="IPR038696">
    <property type="entry name" value="IalB_sf"/>
</dbReference>
<dbReference type="Pfam" id="PF06776">
    <property type="entry name" value="IalB"/>
    <property type="match status" value="1"/>
</dbReference>
<dbReference type="AlphaFoldDB" id="A0A4U8Z515"/>
<name>A0A4U8Z515_METTU</name>
<reference evidence="2 3" key="1">
    <citation type="submission" date="2019-03" db="EMBL/GenBank/DDBJ databases">
        <authorList>
            <person name="Kox A.R. M."/>
        </authorList>
    </citation>
    <scope>NUCLEOTIDE SEQUENCE [LARGE SCALE GENOMIC DNA]</scope>
    <source>
        <strain evidence="2">MTUNDRAET4 annotated genome</strain>
    </source>
</reference>
<protein>
    <recommendedName>
        <fullName evidence="4">Invasion associated locus B family protein</fullName>
    </recommendedName>
</protein>
<evidence type="ECO:0000256" key="1">
    <source>
        <dbReference type="SAM" id="MobiDB-lite"/>
    </source>
</evidence>
<dbReference type="OrthoDB" id="7269060at2"/>
<dbReference type="InterPro" id="IPR010642">
    <property type="entry name" value="Invasion_prot_B"/>
</dbReference>